<evidence type="ECO:0000256" key="12">
    <source>
        <dbReference type="SAM" id="MobiDB-lite"/>
    </source>
</evidence>
<keyword evidence="3" id="KW-0677">Repeat</keyword>
<evidence type="ECO:0000256" key="5">
    <source>
        <dbReference type="ARBA" id="ARBA00023038"/>
    </source>
</evidence>
<feature type="domain" description="LIM zinc-binding" evidence="13">
    <location>
        <begin position="160"/>
        <end position="222"/>
    </location>
</feature>
<proteinExistence type="predicted"/>
<evidence type="ECO:0000256" key="9">
    <source>
        <dbReference type="PROSITE-ProRule" id="PRU00108"/>
    </source>
</evidence>
<dbReference type="PROSITE" id="PS50023">
    <property type="entry name" value="LIM_DOMAIN_2"/>
    <property type="match status" value="2"/>
</dbReference>
<dbReference type="GO" id="GO:0046872">
    <property type="term" value="F:metal ion binding"/>
    <property type="evidence" value="ECO:0007669"/>
    <property type="project" value="UniProtKB-KW"/>
</dbReference>
<evidence type="ECO:0000259" key="14">
    <source>
        <dbReference type="PROSITE" id="PS50071"/>
    </source>
</evidence>
<evidence type="ECO:0000256" key="4">
    <source>
        <dbReference type="ARBA" id="ARBA00022833"/>
    </source>
</evidence>
<evidence type="ECO:0000256" key="11">
    <source>
        <dbReference type="RuleBase" id="RU000682"/>
    </source>
</evidence>
<dbReference type="InterPro" id="IPR001356">
    <property type="entry name" value="HD"/>
</dbReference>
<evidence type="ECO:0000259" key="13">
    <source>
        <dbReference type="PROSITE" id="PS50023"/>
    </source>
</evidence>
<dbReference type="InterPro" id="IPR001781">
    <property type="entry name" value="Znf_LIM"/>
</dbReference>
<dbReference type="Gene3D" id="1.10.10.60">
    <property type="entry name" value="Homeodomain-like"/>
    <property type="match status" value="1"/>
</dbReference>
<sequence length="347" mass="38394">MEVHQSTSTTSQAATSQSHGVTFPYISDFLPRVVLATSDYGGSECADLSINTNSTSDLSDESACFIPASLKNNGVDDEFIYSPTPDVYKIKVESSIDNCTNCNLPIHERTLLNVDGRFWHDQCLTCTSCSVNLSTMPTCYYKDSKFYCKPCYGSFRQFGTKCAGCDRVIQSTDWVRRARSLVFHLACFACNQCKRQLSTGEEYALQEGKLLCKQHFVELVEGETGIAHQKAKTKRVRTTFAEEQLSVLQAHFQVDSNPDGADLERIANMTGLSKRVTQVWFQNSRARQKKYQGGRKGGSGEETEGSRRSSVGPLSPGQKSDASNDMIYPTSVTTSAEDAMTDSAMYD</sequence>
<dbReference type="Gene3D" id="2.10.110.10">
    <property type="entry name" value="Cysteine Rich Protein"/>
    <property type="match status" value="2"/>
</dbReference>
<accession>A0A9P1J1Z7</accession>
<keyword evidence="16" id="KW-1185">Reference proteome</keyword>
<evidence type="ECO:0000256" key="3">
    <source>
        <dbReference type="ARBA" id="ARBA00022737"/>
    </source>
</evidence>
<dbReference type="SMART" id="SM00389">
    <property type="entry name" value="HOX"/>
    <property type="match status" value="1"/>
</dbReference>
<keyword evidence="4 10" id="KW-0862">Zinc</keyword>
<feature type="region of interest" description="Disordered" evidence="12">
    <location>
        <begin position="285"/>
        <end position="347"/>
    </location>
</feature>
<keyword evidence="2 10" id="KW-0479">Metal-binding</keyword>
<keyword evidence="8 9" id="KW-0539">Nucleus</keyword>
<dbReference type="PROSITE" id="PS00478">
    <property type="entry name" value="LIM_DOMAIN_1"/>
    <property type="match status" value="1"/>
</dbReference>
<keyword evidence="5 10" id="KW-0440">LIM domain</keyword>
<evidence type="ECO:0000256" key="10">
    <source>
        <dbReference type="PROSITE-ProRule" id="PRU00125"/>
    </source>
</evidence>
<dbReference type="GO" id="GO:0000977">
    <property type="term" value="F:RNA polymerase II transcription regulatory region sequence-specific DNA binding"/>
    <property type="evidence" value="ECO:0007669"/>
    <property type="project" value="TreeGrafter"/>
</dbReference>
<feature type="domain" description="Homeobox" evidence="14">
    <location>
        <begin position="231"/>
        <end position="291"/>
    </location>
</feature>
<protein>
    <submittedName>
        <fullName evidence="15">Uncharacterized protein</fullName>
    </submittedName>
</protein>
<comment type="caution">
    <text evidence="15">The sequence shown here is derived from an EMBL/GenBank/DDBJ whole genome shotgun (WGS) entry which is preliminary data.</text>
</comment>
<dbReference type="SUPFAM" id="SSF57716">
    <property type="entry name" value="Glucocorticoid receptor-like (DNA-binding domain)"/>
    <property type="match status" value="2"/>
</dbReference>
<keyword evidence="6 9" id="KW-0238">DNA-binding</keyword>
<dbReference type="GO" id="GO:0005634">
    <property type="term" value="C:nucleus"/>
    <property type="evidence" value="ECO:0007669"/>
    <property type="project" value="UniProtKB-SubCell"/>
</dbReference>
<dbReference type="CDD" id="cd00086">
    <property type="entry name" value="homeodomain"/>
    <property type="match status" value="1"/>
</dbReference>
<evidence type="ECO:0000256" key="8">
    <source>
        <dbReference type="ARBA" id="ARBA00023242"/>
    </source>
</evidence>
<dbReference type="Pfam" id="PF00046">
    <property type="entry name" value="Homeodomain"/>
    <property type="match status" value="1"/>
</dbReference>
<dbReference type="InterPro" id="IPR009057">
    <property type="entry name" value="Homeodomain-like_sf"/>
</dbReference>
<dbReference type="GO" id="GO:0045664">
    <property type="term" value="P:regulation of neuron differentiation"/>
    <property type="evidence" value="ECO:0007669"/>
    <property type="project" value="UniProtKB-ARBA"/>
</dbReference>
<dbReference type="InterPro" id="IPR050453">
    <property type="entry name" value="LIM_Homeobox_TF"/>
</dbReference>
<comment type="subcellular location">
    <subcellularLocation>
        <location evidence="1 9 11">Nucleus</location>
    </subcellularLocation>
</comment>
<dbReference type="FunFam" id="1.10.10.60:FF:000027">
    <property type="entry name" value="LIM/homeobox protein Lhx9"/>
    <property type="match status" value="1"/>
</dbReference>
<dbReference type="SUPFAM" id="SSF46689">
    <property type="entry name" value="Homeodomain-like"/>
    <property type="match status" value="1"/>
</dbReference>
<dbReference type="CDD" id="cd08368">
    <property type="entry name" value="LIM"/>
    <property type="match status" value="1"/>
</dbReference>
<evidence type="ECO:0000256" key="7">
    <source>
        <dbReference type="ARBA" id="ARBA00023155"/>
    </source>
</evidence>
<dbReference type="GO" id="GO:0030182">
    <property type="term" value="P:neuron differentiation"/>
    <property type="evidence" value="ECO:0007669"/>
    <property type="project" value="TreeGrafter"/>
</dbReference>
<dbReference type="OrthoDB" id="10068367at2759"/>
<feature type="DNA-binding region" description="Homeobox" evidence="9">
    <location>
        <begin position="233"/>
        <end position="292"/>
    </location>
</feature>
<dbReference type="SMART" id="SM00132">
    <property type="entry name" value="LIM"/>
    <property type="match status" value="2"/>
</dbReference>
<gene>
    <name evidence="15" type="ORF">CAMP_LOCUS16905</name>
</gene>
<dbReference type="EMBL" id="CANHGI010000006">
    <property type="protein sequence ID" value="CAI5454268.1"/>
    <property type="molecule type" value="Genomic_DNA"/>
</dbReference>
<dbReference type="PANTHER" id="PTHR24208">
    <property type="entry name" value="LIM/HOMEOBOX PROTEIN LHX"/>
    <property type="match status" value="1"/>
</dbReference>
<dbReference type="Pfam" id="PF00412">
    <property type="entry name" value="LIM"/>
    <property type="match status" value="2"/>
</dbReference>
<dbReference type="GO" id="GO:0000981">
    <property type="term" value="F:DNA-binding transcription factor activity, RNA polymerase II-specific"/>
    <property type="evidence" value="ECO:0007669"/>
    <property type="project" value="UniProtKB-ARBA"/>
</dbReference>
<organism evidence="15 16">
    <name type="scientific">Caenorhabditis angaria</name>
    <dbReference type="NCBI Taxonomy" id="860376"/>
    <lineage>
        <taxon>Eukaryota</taxon>
        <taxon>Metazoa</taxon>
        <taxon>Ecdysozoa</taxon>
        <taxon>Nematoda</taxon>
        <taxon>Chromadorea</taxon>
        <taxon>Rhabditida</taxon>
        <taxon>Rhabditina</taxon>
        <taxon>Rhabditomorpha</taxon>
        <taxon>Rhabditoidea</taxon>
        <taxon>Rhabditidae</taxon>
        <taxon>Peloderinae</taxon>
        <taxon>Caenorhabditis</taxon>
    </lineage>
</organism>
<dbReference type="CDD" id="cd09379">
    <property type="entry name" value="LIM2_AWH"/>
    <property type="match status" value="1"/>
</dbReference>
<evidence type="ECO:0000313" key="16">
    <source>
        <dbReference type="Proteomes" id="UP001152747"/>
    </source>
</evidence>
<evidence type="ECO:0000313" key="15">
    <source>
        <dbReference type="EMBL" id="CAI5454268.1"/>
    </source>
</evidence>
<evidence type="ECO:0000256" key="2">
    <source>
        <dbReference type="ARBA" id="ARBA00022723"/>
    </source>
</evidence>
<dbReference type="GO" id="GO:0045944">
    <property type="term" value="P:positive regulation of transcription by RNA polymerase II"/>
    <property type="evidence" value="ECO:0007669"/>
    <property type="project" value="UniProtKB-ARBA"/>
</dbReference>
<dbReference type="Proteomes" id="UP001152747">
    <property type="component" value="Unassembled WGS sequence"/>
</dbReference>
<keyword evidence="7 9" id="KW-0371">Homeobox</keyword>
<dbReference type="PROSITE" id="PS50071">
    <property type="entry name" value="HOMEOBOX_2"/>
    <property type="match status" value="1"/>
</dbReference>
<dbReference type="AlphaFoldDB" id="A0A9P1J1Z7"/>
<name>A0A9P1J1Z7_9PELO</name>
<reference evidence="15" key="1">
    <citation type="submission" date="2022-11" db="EMBL/GenBank/DDBJ databases">
        <authorList>
            <person name="Kikuchi T."/>
        </authorList>
    </citation>
    <scope>NUCLEOTIDE SEQUENCE</scope>
    <source>
        <strain evidence="15">PS1010</strain>
    </source>
</reference>
<feature type="domain" description="LIM zinc-binding" evidence="13">
    <location>
        <begin position="97"/>
        <end position="158"/>
    </location>
</feature>
<evidence type="ECO:0000256" key="6">
    <source>
        <dbReference type="ARBA" id="ARBA00023125"/>
    </source>
</evidence>
<evidence type="ECO:0000256" key="1">
    <source>
        <dbReference type="ARBA" id="ARBA00004123"/>
    </source>
</evidence>
<dbReference type="PANTHER" id="PTHR24208:SF127">
    <property type="entry name" value="LIM_HOMEOBOX PROTEIN AWH"/>
    <property type="match status" value="1"/>
</dbReference>